<dbReference type="SMART" id="SM00249">
    <property type="entry name" value="PHD"/>
    <property type="match status" value="1"/>
</dbReference>
<accession>A0A2Z7C2F3</accession>
<sequence>MCSAPCSSCFHMKHVLTDSTEESAGETCAEYIVVDNERSTVDTMISTSGSSENAVCKAFSRTSNASAEMVVHSKFEARKIPDDCLSCDRNLRDSEEDKCAAPHRAHLEVSSERMNSLLTVDVVTDICSDRPAKALNSAEKNVGAGVDIHLVDGTDDSDVLEQDVKVCDICGDAGREDLLAICCRCIDGAEHTYCMREKMAKIPEGDWLCEECTSREQMRSQRQDKTGMVDGAEKNNSSGQAIGEHVTIVDFEGNESRSSGKIPNKRLRDDADAEVSSIVKKPAVESIVRLPKSSWSEKSAALTCENFSKNLDTGRVQSSHGGPFSDAVSVSDHPKARANLFNYAGVFSRSNSFTSINSKPKVKLVNQVLRRQKSVKEVAPYQLKDGGIRSMDKSMLFRAKSSIGFGSKTKMLSPRVSHIQNTKNSKQRNMFERQSSFKSKPVPTNSTTDHLETRSDQPDGISAVLSRSYSLSSQKSSDLPGSLGEFKRPALYERSAHGVLSTKGVNKIDKNSNQSTSKADSSSCSGISERSPFNADEDQHDGLSRLRESFNSGEPSREQSGSCSRPSCVNSSWDNNNNLRAAIQAAIMRKPGVCQKYRCDDALTSNMGCDLASKHPSSSAVSRIESSAAEVADKHTLSQNLSADTLGQQTLINEKHFPSEPLEASAGGDDTQVLLKWKSSSRDMFNDDAAAMTIFSTSLAIPKHGYIWQGSFDICGSGKMFVSWDGVQAHLSINTSPKVLDVVKKFKNRIVLYEVPRLSTWPIQFQEHGVVEDNIALFFFAKDVESYTKIYKVWLENIMKNDLALKGNVNGDELLIFPSNHLPENSQRWNMMFFLWGVFRGKKESHFEHMPENRCSLGPCARDFAACGAVSPDPKLHASVEFCSSLPYGVRDGDCNARVSSVNCLDGRLNSSSSAAARSYSPEQCQELMDTCPVCLSCLCMHKIRCYLWIFKLLIFL</sequence>
<evidence type="ECO:0000259" key="7">
    <source>
        <dbReference type="SMART" id="SM00249"/>
    </source>
</evidence>
<keyword evidence="5" id="KW-0804">Transcription</keyword>
<dbReference type="Proteomes" id="UP000250235">
    <property type="component" value="Unassembled WGS sequence"/>
</dbReference>
<organism evidence="8 9">
    <name type="scientific">Dorcoceras hygrometricum</name>
    <dbReference type="NCBI Taxonomy" id="472368"/>
    <lineage>
        <taxon>Eukaryota</taxon>
        <taxon>Viridiplantae</taxon>
        <taxon>Streptophyta</taxon>
        <taxon>Embryophyta</taxon>
        <taxon>Tracheophyta</taxon>
        <taxon>Spermatophyta</taxon>
        <taxon>Magnoliopsida</taxon>
        <taxon>eudicotyledons</taxon>
        <taxon>Gunneridae</taxon>
        <taxon>Pentapetalae</taxon>
        <taxon>asterids</taxon>
        <taxon>lamiids</taxon>
        <taxon>Lamiales</taxon>
        <taxon>Gesneriaceae</taxon>
        <taxon>Didymocarpoideae</taxon>
        <taxon>Trichosporeae</taxon>
        <taxon>Loxocarpinae</taxon>
        <taxon>Dorcoceras</taxon>
    </lineage>
</organism>
<dbReference type="InterPro" id="IPR049914">
    <property type="entry name" value="PHD1-3/5-6"/>
</dbReference>
<keyword evidence="3" id="KW-0862">Zinc</keyword>
<dbReference type="InterPro" id="IPR013083">
    <property type="entry name" value="Znf_RING/FYVE/PHD"/>
</dbReference>
<dbReference type="InterPro" id="IPR011011">
    <property type="entry name" value="Znf_FYVE_PHD"/>
</dbReference>
<feature type="region of interest" description="Disordered" evidence="6">
    <location>
        <begin position="503"/>
        <end position="569"/>
    </location>
</feature>
<dbReference type="Gene3D" id="3.30.40.10">
    <property type="entry name" value="Zinc/RING finger domain, C3HC4 (zinc finger)"/>
    <property type="match status" value="1"/>
</dbReference>
<evidence type="ECO:0000256" key="4">
    <source>
        <dbReference type="ARBA" id="ARBA00023015"/>
    </source>
</evidence>
<feature type="compositionally biased region" description="Basic and acidic residues" evidence="6">
    <location>
        <begin position="220"/>
        <end position="233"/>
    </location>
</feature>
<dbReference type="GO" id="GO:0034244">
    <property type="term" value="P:negative regulation of transcription elongation by RNA polymerase II"/>
    <property type="evidence" value="ECO:0007669"/>
    <property type="project" value="InterPro"/>
</dbReference>
<dbReference type="Pfam" id="PF23121">
    <property type="entry name" value="SPOC_AIPP2"/>
    <property type="match status" value="1"/>
</dbReference>
<proteinExistence type="predicted"/>
<evidence type="ECO:0000256" key="5">
    <source>
        <dbReference type="ARBA" id="ARBA00023163"/>
    </source>
</evidence>
<dbReference type="AlphaFoldDB" id="A0A2Z7C2F3"/>
<dbReference type="PANTHER" id="PTHR33304:SF9">
    <property type="entry name" value="RING_FYVE_PHD ZINC FINGER SUPERFAMILY PROTEIN"/>
    <property type="match status" value="1"/>
</dbReference>
<dbReference type="InterPro" id="IPR001965">
    <property type="entry name" value="Znf_PHD"/>
</dbReference>
<evidence type="ECO:0000256" key="1">
    <source>
        <dbReference type="ARBA" id="ARBA00022723"/>
    </source>
</evidence>
<dbReference type="OrthoDB" id="787137at2759"/>
<keyword evidence="4" id="KW-0805">Transcription regulation</keyword>
<feature type="region of interest" description="Disordered" evidence="6">
    <location>
        <begin position="413"/>
        <end position="460"/>
    </location>
</feature>
<dbReference type="PANTHER" id="PTHR33304">
    <property type="match status" value="1"/>
</dbReference>
<feature type="region of interest" description="Disordered" evidence="6">
    <location>
        <begin position="220"/>
        <end position="275"/>
    </location>
</feature>
<dbReference type="GO" id="GO:0140566">
    <property type="term" value="F:histone reader activity"/>
    <property type="evidence" value="ECO:0007669"/>
    <property type="project" value="InterPro"/>
</dbReference>
<keyword evidence="9" id="KW-1185">Reference proteome</keyword>
<feature type="compositionally biased region" description="Polar residues" evidence="6">
    <location>
        <begin position="418"/>
        <end position="448"/>
    </location>
</feature>
<protein>
    <recommendedName>
        <fullName evidence="7">Zinc finger PHD-type domain-containing protein</fullName>
    </recommendedName>
</protein>
<evidence type="ECO:0000256" key="6">
    <source>
        <dbReference type="SAM" id="MobiDB-lite"/>
    </source>
</evidence>
<feature type="compositionally biased region" description="Polar residues" evidence="6">
    <location>
        <begin position="549"/>
        <end position="569"/>
    </location>
</feature>
<evidence type="ECO:0000313" key="9">
    <source>
        <dbReference type="Proteomes" id="UP000250235"/>
    </source>
</evidence>
<name>A0A2Z7C2F3_9LAMI</name>
<evidence type="ECO:0000256" key="2">
    <source>
        <dbReference type="ARBA" id="ARBA00022771"/>
    </source>
</evidence>
<dbReference type="GO" id="GO:0008270">
    <property type="term" value="F:zinc ion binding"/>
    <property type="evidence" value="ECO:0007669"/>
    <property type="project" value="UniProtKB-KW"/>
</dbReference>
<dbReference type="InterPro" id="IPR056280">
    <property type="entry name" value="AIPP2-like_SPOC"/>
</dbReference>
<dbReference type="EMBL" id="KQ999839">
    <property type="protein sequence ID" value="KZV41086.1"/>
    <property type="molecule type" value="Genomic_DNA"/>
</dbReference>
<reference evidence="8 9" key="1">
    <citation type="journal article" date="2015" name="Proc. Natl. Acad. Sci. U.S.A.">
        <title>The resurrection genome of Boea hygrometrica: A blueprint for survival of dehydration.</title>
        <authorList>
            <person name="Xiao L."/>
            <person name="Yang G."/>
            <person name="Zhang L."/>
            <person name="Yang X."/>
            <person name="Zhao S."/>
            <person name="Ji Z."/>
            <person name="Zhou Q."/>
            <person name="Hu M."/>
            <person name="Wang Y."/>
            <person name="Chen M."/>
            <person name="Xu Y."/>
            <person name="Jin H."/>
            <person name="Xiao X."/>
            <person name="Hu G."/>
            <person name="Bao F."/>
            <person name="Hu Y."/>
            <person name="Wan P."/>
            <person name="Li L."/>
            <person name="Deng X."/>
            <person name="Kuang T."/>
            <person name="Xiang C."/>
            <person name="Zhu J.K."/>
            <person name="Oliver M.J."/>
            <person name="He Y."/>
        </authorList>
    </citation>
    <scope>NUCLEOTIDE SEQUENCE [LARGE SCALE GENOMIC DNA]</scope>
    <source>
        <strain evidence="9">cv. XS01</strain>
    </source>
</reference>
<gene>
    <name evidence="8" type="ORF">F511_14062</name>
</gene>
<evidence type="ECO:0000256" key="3">
    <source>
        <dbReference type="ARBA" id="ARBA00022833"/>
    </source>
</evidence>
<feature type="compositionally biased region" description="Polar residues" evidence="6">
    <location>
        <begin position="511"/>
        <end position="528"/>
    </location>
</feature>
<feature type="domain" description="Zinc finger PHD-type" evidence="7">
    <location>
        <begin position="166"/>
        <end position="213"/>
    </location>
</feature>
<dbReference type="SUPFAM" id="SSF57903">
    <property type="entry name" value="FYVE/PHD zinc finger"/>
    <property type="match status" value="1"/>
</dbReference>
<keyword evidence="2" id="KW-0863">Zinc-finger</keyword>
<keyword evidence="1" id="KW-0479">Metal-binding</keyword>
<evidence type="ECO:0000313" key="8">
    <source>
        <dbReference type="EMBL" id="KZV41086.1"/>
    </source>
</evidence>